<keyword evidence="3" id="KW-1185">Reference proteome</keyword>
<dbReference type="GO" id="GO:0008168">
    <property type="term" value="F:methyltransferase activity"/>
    <property type="evidence" value="ECO:0007669"/>
    <property type="project" value="UniProtKB-KW"/>
</dbReference>
<accession>A0ABQ1K222</accession>
<gene>
    <name evidence="2" type="ORF">GCM10007424_21050</name>
</gene>
<proteinExistence type="predicted"/>
<dbReference type="InterPro" id="IPR013216">
    <property type="entry name" value="Methyltransf_11"/>
</dbReference>
<dbReference type="CDD" id="cd02440">
    <property type="entry name" value="AdoMet_MTases"/>
    <property type="match status" value="1"/>
</dbReference>
<comment type="caution">
    <text evidence="2">The sequence shown here is derived from an EMBL/GenBank/DDBJ whole genome shotgun (WGS) entry which is preliminary data.</text>
</comment>
<name>A0ABQ1K222_9FLAO</name>
<evidence type="ECO:0000313" key="3">
    <source>
        <dbReference type="Proteomes" id="UP000615760"/>
    </source>
</evidence>
<keyword evidence="2" id="KW-0489">Methyltransferase</keyword>
<reference evidence="3" key="1">
    <citation type="journal article" date="2019" name="Int. J. Syst. Evol. Microbiol.">
        <title>The Global Catalogue of Microorganisms (GCM) 10K type strain sequencing project: providing services to taxonomists for standard genome sequencing and annotation.</title>
        <authorList>
            <consortium name="The Broad Institute Genomics Platform"/>
            <consortium name="The Broad Institute Genome Sequencing Center for Infectious Disease"/>
            <person name="Wu L."/>
            <person name="Ma J."/>
        </authorList>
    </citation>
    <scope>NUCLEOTIDE SEQUENCE [LARGE SCALE GENOMIC DNA]</scope>
    <source>
        <strain evidence="3">CGMCC 1.15461</strain>
    </source>
</reference>
<feature type="domain" description="Methyltransferase type 11" evidence="1">
    <location>
        <begin position="55"/>
        <end position="150"/>
    </location>
</feature>
<dbReference type="Proteomes" id="UP000615760">
    <property type="component" value="Unassembled WGS sequence"/>
</dbReference>
<dbReference type="RefSeq" id="WP_188621251.1">
    <property type="nucleotide sequence ID" value="NZ_BMJE01000005.1"/>
</dbReference>
<evidence type="ECO:0000313" key="2">
    <source>
        <dbReference type="EMBL" id="GGB80758.1"/>
    </source>
</evidence>
<dbReference type="InterPro" id="IPR029063">
    <property type="entry name" value="SAM-dependent_MTases_sf"/>
</dbReference>
<dbReference type="Gene3D" id="3.40.50.150">
    <property type="entry name" value="Vaccinia Virus protein VP39"/>
    <property type="match status" value="1"/>
</dbReference>
<dbReference type="EMBL" id="BMJE01000005">
    <property type="protein sequence ID" value="GGB80758.1"/>
    <property type="molecule type" value="Genomic_DNA"/>
</dbReference>
<dbReference type="GO" id="GO:0032259">
    <property type="term" value="P:methylation"/>
    <property type="evidence" value="ECO:0007669"/>
    <property type="project" value="UniProtKB-KW"/>
</dbReference>
<dbReference type="SUPFAM" id="SSF53335">
    <property type="entry name" value="S-adenosyl-L-methionine-dependent methyltransferases"/>
    <property type="match status" value="1"/>
</dbReference>
<protein>
    <submittedName>
        <fullName evidence="2">Methyltransferase</fullName>
    </submittedName>
</protein>
<keyword evidence="2" id="KW-0808">Transferase</keyword>
<organism evidence="2 3">
    <name type="scientific">Flavobacterium suaedae</name>
    <dbReference type="NCBI Taxonomy" id="1767027"/>
    <lineage>
        <taxon>Bacteria</taxon>
        <taxon>Pseudomonadati</taxon>
        <taxon>Bacteroidota</taxon>
        <taxon>Flavobacteriia</taxon>
        <taxon>Flavobacteriales</taxon>
        <taxon>Flavobacteriaceae</taxon>
        <taxon>Flavobacterium</taxon>
    </lineage>
</organism>
<dbReference type="Pfam" id="PF08241">
    <property type="entry name" value="Methyltransf_11"/>
    <property type="match status" value="1"/>
</dbReference>
<evidence type="ECO:0000259" key="1">
    <source>
        <dbReference type="Pfam" id="PF08241"/>
    </source>
</evidence>
<sequence length="217" mass="23840">MEKLTETELEQLASHLRCPDGSSGIEVADVMNSTNANIITKTINSLDISIGDTILEIGPGNGKHVSELINKANDLSYFGIDISETMITEAKQNNSQYNNTSFQLVNGENIPFEDNIFSKVFTVNTIYFWENPIAYATEIARVMQPEGILSIGFIPESTMRKIPFAKYGFTMQSVPSVIAILEKSGLIVLNSTLETEKIVGNSGNAIEREIVVLTAKK</sequence>